<dbReference type="InterPro" id="IPR006623">
    <property type="entry name" value="THEG"/>
</dbReference>
<comment type="caution">
    <text evidence="2">The sequence shown here is derived from an EMBL/GenBank/DDBJ whole genome shotgun (WGS) entry which is preliminary data.</text>
</comment>
<dbReference type="SMART" id="SM00705">
    <property type="entry name" value="THEG"/>
    <property type="match status" value="2"/>
</dbReference>
<proteinExistence type="predicted"/>
<dbReference type="InterPro" id="IPR042401">
    <property type="entry name" value="SPMAP2-like"/>
</dbReference>
<gene>
    <name evidence="2" type="ORF">GPM918_LOCUS10619</name>
    <name evidence="3" type="ORF">SRO942_LOCUS10620</name>
</gene>
<keyword evidence="4" id="KW-1185">Reference proteome</keyword>
<dbReference type="Proteomes" id="UP000663829">
    <property type="component" value="Unassembled WGS sequence"/>
</dbReference>
<keyword evidence="1" id="KW-0677">Repeat</keyword>
<dbReference type="PANTHER" id="PTHR15901">
    <property type="entry name" value="TESTICULAR HAPLOID EXPRESSED GENE PROTEIN"/>
    <property type="match status" value="1"/>
</dbReference>
<dbReference type="PANTHER" id="PTHR15901:SF16">
    <property type="entry name" value="TESTICULAR HAPLOID EXPRESSED GENE PROTEIN"/>
    <property type="match status" value="1"/>
</dbReference>
<dbReference type="Pfam" id="PF14912">
    <property type="entry name" value="THEG"/>
    <property type="match status" value="2"/>
</dbReference>
<name>A0A814C7A2_9BILA</name>
<dbReference type="AlphaFoldDB" id="A0A814C7A2"/>
<evidence type="ECO:0000313" key="4">
    <source>
        <dbReference type="Proteomes" id="UP000663829"/>
    </source>
</evidence>
<reference evidence="2" key="1">
    <citation type="submission" date="2021-02" db="EMBL/GenBank/DDBJ databases">
        <authorList>
            <person name="Nowell W R."/>
        </authorList>
    </citation>
    <scope>NUCLEOTIDE SEQUENCE</scope>
</reference>
<dbReference type="Proteomes" id="UP000681722">
    <property type="component" value="Unassembled WGS sequence"/>
</dbReference>
<accession>A0A814C7A2</accession>
<evidence type="ECO:0000313" key="3">
    <source>
        <dbReference type="EMBL" id="CAF3716018.1"/>
    </source>
</evidence>
<sequence>MRYSGISYTTLRASPSERVKELAKPKIKREQRIRQEFFDNFFNYGYSGVKKSALKATCSDRTARLACPKSISLEYVNMLPPSVTQTTSKEKTIHRSQELVRPKYNMGKH</sequence>
<dbReference type="OrthoDB" id="25466at2759"/>
<dbReference type="EMBL" id="CAJOBC010002109">
    <property type="protein sequence ID" value="CAF3716018.1"/>
    <property type="molecule type" value="Genomic_DNA"/>
</dbReference>
<organism evidence="2 4">
    <name type="scientific">Didymodactylos carnosus</name>
    <dbReference type="NCBI Taxonomy" id="1234261"/>
    <lineage>
        <taxon>Eukaryota</taxon>
        <taxon>Metazoa</taxon>
        <taxon>Spiralia</taxon>
        <taxon>Gnathifera</taxon>
        <taxon>Rotifera</taxon>
        <taxon>Eurotatoria</taxon>
        <taxon>Bdelloidea</taxon>
        <taxon>Philodinida</taxon>
        <taxon>Philodinidae</taxon>
        <taxon>Didymodactylos</taxon>
    </lineage>
</organism>
<dbReference type="EMBL" id="CAJNOQ010002109">
    <property type="protein sequence ID" value="CAF0939288.1"/>
    <property type="molecule type" value="Genomic_DNA"/>
</dbReference>
<evidence type="ECO:0000256" key="1">
    <source>
        <dbReference type="ARBA" id="ARBA00022737"/>
    </source>
</evidence>
<protein>
    <submittedName>
        <fullName evidence="2">Uncharacterized protein</fullName>
    </submittedName>
</protein>
<evidence type="ECO:0000313" key="2">
    <source>
        <dbReference type="EMBL" id="CAF0939288.1"/>
    </source>
</evidence>